<protein>
    <submittedName>
        <fullName evidence="1">Uncharacterized protein</fullName>
    </submittedName>
</protein>
<proteinExistence type="predicted"/>
<dbReference type="EMBL" id="CM044705">
    <property type="protein sequence ID" value="KAI5661856.1"/>
    <property type="molecule type" value="Genomic_DNA"/>
</dbReference>
<reference evidence="2" key="1">
    <citation type="journal article" date="2023" name="Nat. Plants">
        <title>Single-cell RNA sequencing provides a high-resolution roadmap for understanding the multicellular compartmentation of specialized metabolism.</title>
        <authorList>
            <person name="Sun S."/>
            <person name="Shen X."/>
            <person name="Li Y."/>
            <person name="Li Y."/>
            <person name="Wang S."/>
            <person name="Li R."/>
            <person name="Zhang H."/>
            <person name="Shen G."/>
            <person name="Guo B."/>
            <person name="Wei J."/>
            <person name="Xu J."/>
            <person name="St-Pierre B."/>
            <person name="Chen S."/>
            <person name="Sun C."/>
        </authorList>
    </citation>
    <scope>NUCLEOTIDE SEQUENCE [LARGE SCALE GENOMIC DNA]</scope>
</reference>
<name>A0ACC0AMB1_CATRO</name>
<gene>
    <name evidence="1" type="ORF">M9H77_21179</name>
</gene>
<sequence length="433" mass="49007">MGEVLAHVHPGPIVPDVLPRQHEHRFGLIWSGDHETCYTDLQCRRFGRNLFHCYSTAPHRLVKKEPLEAWILRAFIGSQTDDNIILRARGFIFLLIGGHMLPDFSRNLVHVRYLSLLENIDAIRTYSWGSCANPLTPLGAIWCTSFDCSQLPAHTLVIYRDQLDIMSSNQDHFTIALEYNYPGHVMRQFARAQMVQDACDTRLDLHQIQLRGNDHTYWRTEDGPAVATEALSYPSDESDGIGNHLYLLHRWPCLQRKCRRLSGGVWSPLVPSRHRPREHVLDRSVRGVKRGARKHPGRGAGGGRPPVPPAPERHEHVNPGHVEVKRGEGSGNRQLTVDPFESPNLDMPSFSLGLTPASQSLPSGSGTLQTPLPLDLGFASFQAPHSTSYRFFPVHLHRISLYRRHLRLMNRSGRMTWSVFSITASGIVLVRRL</sequence>
<comment type="caution">
    <text evidence="1">The sequence shown here is derived from an EMBL/GenBank/DDBJ whole genome shotgun (WGS) entry which is preliminary data.</text>
</comment>
<evidence type="ECO:0000313" key="2">
    <source>
        <dbReference type="Proteomes" id="UP001060085"/>
    </source>
</evidence>
<organism evidence="1 2">
    <name type="scientific">Catharanthus roseus</name>
    <name type="common">Madagascar periwinkle</name>
    <name type="synonym">Vinca rosea</name>
    <dbReference type="NCBI Taxonomy" id="4058"/>
    <lineage>
        <taxon>Eukaryota</taxon>
        <taxon>Viridiplantae</taxon>
        <taxon>Streptophyta</taxon>
        <taxon>Embryophyta</taxon>
        <taxon>Tracheophyta</taxon>
        <taxon>Spermatophyta</taxon>
        <taxon>Magnoliopsida</taxon>
        <taxon>eudicotyledons</taxon>
        <taxon>Gunneridae</taxon>
        <taxon>Pentapetalae</taxon>
        <taxon>asterids</taxon>
        <taxon>lamiids</taxon>
        <taxon>Gentianales</taxon>
        <taxon>Apocynaceae</taxon>
        <taxon>Rauvolfioideae</taxon>
        <taxon>Vinceae</taxon>
        <taxon>Catharanthinae</taxon>
        <taxon>Catharanthus</taxon>
    </lineage>
</organism>
<accession>A0ACC0AMB1</accession>
<keyword evidence="2" id="KW-1185">Reference proteome</keyword>
<evidence type="ECO:0000313" key="1">
    <source>
        <dbReference type="EMBL" id="KAI5661856.1"/>
    </source>
</evidence>
<dbReference type="Proteomes" id="UP001060085">
    <property type="component" value="Linkage Group LG05"/>
</dbReference>